<evidence type="ECO:0000256" key="5">
    <source>
        <dbReference type="ARBA" id="ARBA00023136"/>
    </source>
</evidence>
<dbReference type="VEuPathDB" id="FungiDB:sscle_01g001340"/>
<dbReference type="GO" id="GO:0022857">
    <property type="term" value="F:transmembrane transporter activity"/>
    <property type="evidence" value="ECO:0007669"/>
    <property type="project" value="InterPro"/>
</dbReference>
<feature type="transmembrane region" description="Helical" evidence="6">
    <location>
        <begin position="190"/>
        <end position="214"/>
    </location>
</feature>
<dbReference type="CDD" id="cd17330">
    <property type="entry name" value="MFS_SLC46_TetA_like"/>
    <property type="match status" value="1"/>
</dbReference>
<keyword evidence="3 6" id="KW-0812">Transmembrane</keyword>
<dbReference type="InterPro" id="IPR001958">
    <property type="entry name" value="Tet-R_TetA/multi-R_MdtG-like"/>
</dbReference>
<dbReference type="SUPFAM" id="SSF103473">
    <property type="entry name" value="MFS general substrate transporter"/>
    <property type="match status" value="1"/>
</dbReference>
<gene>
    <name evidence="8" type="ORF">sscle_01g001340</name>
</gene>
<feature type="transmembrane region" description="Helical" evidence="6">
    <location>
        <begin position="373"/>
        <end position="396"/>
    </location>
</feature>
<dbReference type="PRINTS" id="PR01035">
    <property type="entry name" value="TCRTETA"/>
</dbReference>
<name>A0A1D9PRN8_SCLS1</name>
<feature type="domain" description="Major facilitator superfamily (MFS) profile" evidence="7">
    <location>
        <begin position="19"/>
        <end position="498"/>
    </location>
</feature>
<evidence type="ECO:0000313" key="9">
    <source>
        <dbReference type="Proteomes" id="UP000177798"/>
    </source>
</evidence>
<proteinExistence type="predicted"/>
<dbReference type="AlphaFoldDB" id="A0A1D9PRN8"/>
<dbReference type="InterPro" id="IPR036259">
    <property type="entry name" value="MFS_trans_sf"/>
</dbReference>
<dbReference type="PANTHER" id="PTHR23504">
    <property type="entry name" value="MAJOR FACILITATOR SUPERFAMILY DOMAIN-CONTAINING PROTEIN 10"/>
    <property type="match status" value="1"/>
</dbReference>
<evidence type="ECO:0000256" key="2">
    <source>
        <dbReference type="ARBA" id="ARBA00022448"/>
    </source>
</evidence>
<keyword evidence="5 6" id="KW-0472">Membrane</keyword>
<sequence length="547" mass="59595">MPRGIRKSHQDPDKFPTAQLFLLAIVRLAEPIALTSIFPYAWPLVKKFQVGSEDDASFYAGLLISAFALAESMTGMYWGGLSDRIGRKPVLLAGCCGTMLSMIMVGFASNIWMALLGRALGGFLNGNIGVIQTMVGEMVTKKEHEPRAYSVMPFVWSIGTIIGPAIGGTFADPTLTFPNIFSPDGIFNTFPYLLPNLMCAGLLFMSILAGYFLLEETHPDMQPRVSLPDDTYHSEETPLMATADAIKTPAVDLRAETYGTFEGSDDSEWRNASTKVTPPKIFTKNVVALIIALGIFTYHSMTYDHLFPIFLEDTKGLGESISAMSGDFNTSMMAGGLGLSVQQVGVIMSVNGVIALFVQAVIFPWAAEFFGTYRLFILVTVLHPIAYLMVPFLVYIPSSYLYIGLYTALFVRNLLSILLYPVLLILIKEATPSPNVLGKINGLAASAGAACRTIAPPVSGYLYSFGSKSNFTALAWIGSALVASIGAVQSFTVKRTRKDGSEEGEEEEQIFDVRKRDSKNNMVSAITVIEVDSNSETSSLRGQRYDE</sequence>
<evidence type="ECO:0000256" key="3">
    <source>
        <dbReference type="ARBA" id="ARBA00022692"/>
    </source>
</evidence>
<feature type="transmembrane region" description="Helical" evidence="6">
    <location>
        <begin position="281"/>
        <end position="301"/>
    </location>
</feature>
<evidence type="ECO:0000256" key="6">
    <source>
        <dbReference type="SAM" id="Phobius"/>
    </source>
</evidence>
<feature type="transmembrane region" description="Helical" evidence="6">
    <location>
        <begin position="58"/>
        <end position="78"/>
    </location>
</feature>
<accession>A0A1D9PRN8</accession>
<feature type="transmembrane region" description="Helical" evidence="6">
    <location>
        <begin position="90"/>
        <end position="113"/>
    </location>
</feature>
<dbReference type="PANTHER" id="PTHR23504:SF2">
    <property type="entry name" value="TRANSPORTER, PUTATIVE (AFU_ORTHOLOGUE AFUA_8G04150)-RELATED"/>
    <property type="match status" value="1"/>
</dbReference>
<dbReference type="InterPro" id="IPR020846">
    <property type="entry name" value="MFS_dom"/>
</dbReference>
<keyword evidence="4 6" id="KW-1133">Transmembrane helix</keyword>
<protein>
    <recommendedName>
        <fullName evidence="7">Major facilitator superfamily (MFS) profile domain-containing protein</fullName>
    </recommendedName>
</protein>
<comment type="subcellular location">
    <subcellularLocation>
        <location evidence="1">Membrane</location>
        <topology evidence="1">Multi-pass membrane protein</topology>
    </subcellularLocation>
</comment>
<feature type="transmembrane region" description="Helical" evidence="6">
    <location>
        <begin position="403"/>
        <end position="427"/>
    </location>
</feature>
<feature type="transmembrane region" description="Helical" evidence="6">
    <location>
        <begin position="346"/>
        <end position="367"/>
    </location>
</feature>
<dbReference type="Gene3D" id="1.20.1250.20">
    <property type="entry name" value="MFS general substrate transporter like domains"/>
    <property type="match status" value="1"/>
</dbReference>
<evidence type="ECO:0000313" key="8">
    <source>
        <dbReference type="EMBL" id="APA05364.1"/>
    </source>
</evidence>
<dbReference type="OrthoDB" id="10262656at2759"/>
<reference evidence="9" key="1">
    <citation type="journal article" date="2017" name="Genome Biol. Evol.">
        <title>The complete genome sequence of the phytopathogenic fungus Sclerotinia sclerotiorum reveals insights into the genome architecture of broad host range pathogens.</title>
        <authorList>
            <person name="Derbyshire M."/>
            <person name="Denton-Giles M."/>
            <person name="Hegedus D."/>
            <person name="Seifbarghy S."/>
            <person name="Rollins J."/>
            <person name="van Kan J."/>
            <person name="Seidl M.F."/>
            <person name="Faino L."/>
            <person name="Mbengue M."/>
            <person name="Navaud O."/>
            <person name="Raffaele S."/>
            <person name="Hammond-Kosack K."/>
            <person name="Heard S."/>
            <person name="Oliver R."/>
        </authorList>
    </citation>
    <scope>NUCLEOTIDE SEQUENCE [LARGE SCALE GENOMIC DNA]</scope>
    <source>
        <strain evidence="9">ATCC 18683 / 1980 / Ss-1</strain>
    </source>
</reference>
<dbReference type="GO" id="GO:0016020">
    <property type="term" value="C:membrane"/>
    <property type="evidence" value="ECO:0007669"/>
    <property type="project" value="UniProtKB-SubCell"/>
</dbReference>
<dbReference type="Pfam" id="PF07690">
    <property type="entry name" value="MFS_1"/>
    <property type="match status" value="2"/>
</dbReference>
<evidence type="ECO:0000259" key="7">
    <source>
        <dbReference type="PROSITE" id="PS50850"/>
    </source>
</evidence>
<feature type="transmembrane region" description="Helical" evidence="6">
    <location>
        <begin position="20"/>
        <end position="38"/>
    </location>
</feature>
<dbReference type="EMBL" id="CP017814">
    <property type="protein sequence ID" value="APA05364.1"/>
    <property type="molecule type" value="Genomic_DNA"/>
</dbReference>
<evidence type="ECO:0000256" key="4">
    <source>
        <dbReference type="ARBA" id="ARBA00022989"/>
    </source>
</evidence>
<feature type="transmembrane region" description="Helical" evidence="6">
    <location>
        <begin position="119"/>
        <end position="139"/>
    </location>
</feature>
<evidence type="ECO:0000256" key="1">
    <source>
        <dbReference type="ARBA" id="ARBA00004141"/>
    </source>
</evidence>
<feature type="transmembrane region" description="Helical" evidence="6">
    <location>
        <begin position="473"/>
        <end position="493"/>
    </location>
</feature>
<dbReference type="InterPro" id="IPR011701">
    <property type="entry name" value="MFS"/>
</dbReference>
<organism evidence="8 9">
    <name type="scientific">Sclerotinia sclerotiorum (strain ATCC 18683 / 1980 / Ss-1)</name>
    <name type="common">White mold</name>
    <name type="synonym">Whetzelinia sclerotiorum</name>
    <dbReference type="NCBI Taxonomy" id="665079"/>
    <lineage>
        <taxon>Eukaryota</taxon>
        <taxon>Fungi</taxon>
        <taxon>Dikarya</taxon>
        <taxon>Ascomycota</taxon>
        <taxon>Pezizomycotina</taxon>
        <taxon>Leotiomycetes</taxon>
        <taxon>Helotiales</taxon>
        <taxon>Sclerotiniaceae</taxon>
        <taxon>Sclerotinia</taxon>
    </lineage>
</organism>
<feature type="transmembrane region" description="Helical" evidence="6">
    <location>
        <begin position="151"/>
        <end position="170"/>
    </location>
</feature>
<dbReference type="PROSITE" id="PS50850">
    <property type="entry name" value="MFS"/>
    <property type="match status" value="1"/>
</dbReference>
<keyword evidence="2" id="KW-0813">Transport</keyword>
<dbReference type="Proteomes" id="UP000177798">
    <property type="component" value="Chromosome 1"/>
</dbReference>